<keyword evidence="2" id="KW-1185">Reference proteome</keyword>
<dbReference type="Proteomes" id="UP000607653">
    <property type="component" value="Unassembled WGS sequence"/>
</dbReference>
<name>A0A822XIA0_NELNU</name>
<reference evidence="1 2" key="1">
    <citation type="journal article" date="2020" name="Mol. Biol. Evol.">
        <title>Distinct Expression and Methylation Patterns for Genes with Different Fates following a Single Whole-Genome Duplication in Flowering Plants.</title>
        <authorList>
            <person name="Shi T."/>
            <person name="Rahmani R.S."/>
            <person name="Gugger P.F."/>
            <person name="Wang M."/>
            <person name="Li H."/>
            <person name="Zhang Y."/>
            <person name="Li Z."/>
            <person name="Wang Q."/>
            <person name="Van de Peer Y."/>
            <person name="Marchal K."/>
            <person name="Chen J."/>
        </authorList>
    </citation>
    <scope>NUCLEOTIDE SEQUENCE [LARGE SCALE GENOMIC DNA]</scope>
    <source>
        <tissue evidence="1">Leaf</tissue>
    </source>
</reference>
<evidence type="ECO:0000313" key="1">
    <source>
        <dbReference type="EMBL" id="DAD21244.1"/>
    </source>
</evidence>
<sequence length="58" mass="6329">MRILINCLIFAVVFIICLGVFHRNNGGSFTAKAYACLLSTFLLQLMRGQTGLPLAALL</sequence>
<protein>
    <submittedName>
        <fullName evidence="1">Uncharacterized protein</fullName>
    </submittedName>
</protein>
<evidence type="ECO:0000313" key="2">
    <source>
        <dbReference type="Proteomes" id="UP000607653"/>
    </source>
</evidence>
<accession>A0A822XIA0</accession>
<proteinExistence type="predicted"/>
<dbReference type="AlphaFoldDB" id="A0A822XIA0"/>
<dbReference type="EMBL" id="DUZY01000001">
    <property type="protein sequence ID" value="DAD21244.1"/>
    <property type="molecule type" value="Genomic_DNA"/>
</dbReference>
<gene>
    <name evidence="1" type="ORF">HUJ06_022707</name>
</gene>
<comment type="caution">
    <text evidence="1">The sequence shown here is derived from an EMBL/GenBank/DDBJ whole genome shotgun (WGS) entry which is preliminary data.</text>
</comment>
<organism evidence="1 2">
    <name type="scientific">Nelumbo nucifera</name>
    <name type="common">Sacred lotus</name>
    <dbReference type="NCBI Taxonomy" id="4432"/>
    <lineage>
        <taxon>Eukaryota</taxon>
        <taxon>Viridiplantae</taxon>
        <taxon>Streptophyta</taxon>
        <taxon>Embryophyta</taxon>
        <taxon>Tracheophyta</taxon>
        <taxon>Spermatophyta</taxon>
        <taxon>Magnoliopsida</taxon>
        <taxon>Proteales</taxon>
        <taxon>Nelumbonaceae</taxon>
        <taxon>Nelumbo</taxon>
    </lineage>
</organism>